<reference evidence="2" key="1">
    <citation type="submission" date="2018-05" db="EMBL/GenBank/DDBJ databases">
        <authorList>
            <person name="Lanie J.A."/>
            <person name="Ng W.-L."/>
            <person name="Kazmierczak K.M."/>
            <person name="Andrzejewski T.M."/>
            <person name="Davidsen T.M."/>
            <person name="Wayne K.J."/>
            <person name="Tettelin H."/>
            <person name="Glass J.I."/>
            <person name="Rusch D."/>
            <person name="Podicherti R."/>
            <person name="Tsui H.-C.T."/>
            <person name="Winkler M.E."/>
        </authorList>
    </citation>
    <scope>NUCLEOTIDE SEQUENCE</scope>
</reference>
<organism evidence="2">
    <name type="scientific">marine metagenome</name>
    <dbReference type="NCBI Taxonomy" id="408172"/>
    <lineage>
        <taxon>unclassified sequences</taxon>
        <taxon>metagenomes</taxon>
        <taxon>ecological metagenomes</taxon>
    </lineage>
</organism>
<feature type="transmembrane region" description="Helical" evidence="1">
    <location>
        <begin position="24"/>
        <end position="46"/>
    </location>
</feature>
<protein>
    <submittedName>
        <fullName evidence="2">Uncharacterized protein</fullName>
    </submittedName>
</protein>
<accession>A0A382KID7</accession>
<evidence type="ECO:0000313" key="2">
    <source>
        <dbReference type="EMBL" id="SVC22737.1"/>
    </source>
</evidence>
<sequence length="56" mass="6447">MNTIIIQSFHGVHKDIKPYLHQFLFLQLGQLIVLFVVIVFFTSASLSKYSGFKSML</sequence>
<proteinExistence type="predicted"/>
<keyword evidence="1" id="KW-0812">Transmembrane</keyword>
<keyword evidence="1" id="KW-1133">Transmembrane helix</keyword>
<dbReference type="AlphaFoldDB" id="A0A382KID7"/>
<dbReference type="EMBL" id="UINC01080103">
    <property type="protein sequence ID" value="SVC22737.1"/>
    <property type="molecule type" value="Genomic_DNA"/>
</dbReference>
<keyword evidence="1" id="KW-0472">Membrane</keyword>
<feature type="non-terminal residue" evidence="2">
    <location>
        <position position="56"/>
    </location>
</feature>
<name>A0A382KID7_9ZZZZ</name>
<evidence type="ECO:0000256" key="1">
    <source>
        <dbReference type="SAM" id="Phobius"/>
    </source>
</evidence>
<gene>
    <name evidence="2" type="ORF">METZ01_LOCUS275591</name>
</gene>